<feature type="compositionally biased region" description="Low complexity" evidence="1">
    <location>
        <begin position="105"/>
        <end position="119"/>
    </location>
</feature>
<feature type="compositionally biased region" description="Basic and acidic residues" evidence="1">
    <location>
        <begin position="95"/>
        <end position="104"/>
    </location>
</feature>
<evidence type="ECO:0000313" key="4">
    <source>
        <dbReference type="Proteomes" id="UP000769528"/>
    </source>
</evidence>
<proteinExistence type="predicted"/>
<keyword evidence="4" id="KW-1185">Reference proteome</keyword>
<feature type="region of interest" description="Disordered" evidence="1">
    <location>
        <begin position="1"/>
        <end position="20"/>
    </location>
</feature>
<dbReference type="InterPro" id="IPR050704">
    <property type="entry name" value="Peptidase_C85-like"/>
</dbReference>
<gene>
    <name evidence="3" type="ORF">WICMUC_005733</name>
</gene>
<dbReference type="EMBL" id="JAEUBF010001473">
    <property type="protein sequence ID" value="KAH3664348.1"/>
    <property type="molecule type" value="Genomic_DNA"/>
</dbReference>
<organism evidence="3 4">
    <name type="scientific">Wickerhamomyces mucosus</name>
    <dbReference type="NCBI Taxonomy" id="1378264"/>
    <lineage>
        <taxon>Eukaryota</taxon>
        <taxon>Fungi</taxon>
        <taxon>Dikarya</taxon>
        <taxon>Ascomycota</taxon>
        <taxon>Saccharomycotina</taxon>
        <taxon>Saccharomycetes</taxon>
        <taxon>Phaffomycetales</taxon>
        <taxon>Wickerhamomycetaceae</taxon>
        <taxon>Wickerhamomyces</taxon>
    </lineage>
</organism>
<dbReference type="CDD" id="cd22762">
    <property type="entry name" value="OTU_fungi_OTU2-like"/>
    <property type="match status" value="1"/>
</dbReference>
<comment type="caution">
    <text evidence="3">The sequence shown here is derived from an EMBL/GenBank/DDBJ whole genome shotgun (WGS) entry which is preliminary data.</text>
</comment>
<feature type="domain" description="OTU" evidence="2">
    <location>
        <begin position="171"/>
        <end position="306"/>
    </location>
</feature>
<feature type="compositionally biased region" description="Acidic residues" evidence="1">
    <location>
        <begin position="74"/>
        <end position="84"/>
    </location>
</feature>
<name>A0A9P8P2H5_9ASCO</name>
<evidence type="ECO:0000313" key="3">
    <source>
        <dbReference type="EMBL" id="KAH3664348.1"/>
    </source>
</evidence>
<feature type="compositionally biased region" description="Basic and acidic residues" evidence="1">
    <location>
        <begin position="49"/>
        <end position="73"/>
    </location>
</feature>
<dbReference type="Proteomes" id="UP000769528">
    <property type="component" value="Unassembled WGS sequence"/>
</dbReference>
<dbReference type="OrthoDB" id="415023at2759"/>
<dbReference type="PANTHER" id="PTHR12419">
    <property type="entry name" value="OTU DOMAIN CONTAINING PROTEIN"/>
    <property type="match status" value="1"/>
</dbReference>
<reference evidence="3" key="2">
    <citation type="submission" date="2021-01" db="EMBL/GenBank/DDBJ databases">
        <authorList>
            <person name="Schikora-Tamarit M.A."/>
        </authorList>
    </citation>
    <scope>NUCLEOTIDE SEQUENCE</scope>
    <source>
        <strain evidence="3">CBS6341</strain>
    </source>
</reference>
<dbReference type="PANTHER" id="PTHR12419:SF10">
    <property type="entry name" value="DEUBIQUITINASE OTUD6B"/>
    <property type="match status" value="1"/>
</dbReference>
<evidence type="ECO:0000256" key="1">
    <source>
        <dbReference type="SAM" id="MobiDB-lite"/>
    </source>
</evidence>
<dbReference type="Pfam" id="PF02338">
    <property type="entry name" value="OTU"/>
    <property type="match status" value="1"/>
</dbReference>
<dbReference type="PROSITE" id="PS50802">
    <property type="entry name" value="OTU"/>
    <property type="match status" value="1"/>
</dbReference>
<reference evidence="3" key="1">
    <citation type="journal article" date="2021" name="Open Biol.">
        <title>Shared evolutionary footprints suggest mitochondrial oxidative damage underlies multiple complex I losses in fungi.</title>
        <authorList>
            <person name="Schikora-Tamarit M.A."/>
            <person name="Marcet-Houben M."/>
            <person name="Nosek J."/>
            <person name="Gabaldon T."/>
        </authorList>
    </citation>
    <scope>NUCLEOTIDE SEQUENCE</scope>
    <source>
        <strain evidence="3">CBS6341</strain>
    </source>
</reference>
<dbReference type="InterPro" id="IPR038765">
    <property type="entry name" value="Papain-like_cys_pep_sf"/>
</dbReference>
<dbReference type="GO" id="GO:0016579">
    <property type="term" value="P:protein deubiquitination"/>
    <property type="evidence" value="ECO:0007669"/>
    <property type="project" value="TreeGrafter"/>
</dbReference>
<feature type="region of interest" description="Disordered" evidence="1">
    <location>
        <begin position="49"/>
        <end position="130"/>
    </location>
</feature>
<evidence type="ECO:0000259" key="2">
    <source>
        <dbReference type="PROSITE" id="PS50802"/>
    </source>
</evidence>
<protein>
    <recommendedName>
        <fullName evidence="2">OTU domain-containing protein</fullName>
    </recommendedName>
</protein>
<dbReference type="AlphaFoldDB" id="A0A9P8P2H5"/>
<dbReference type="SUPFAM" id="SSF54001">
    <property type="entry name" value="Cysteine proteinases"/>
    <property type="match status" value="1"/>
</dbReference>
<dbReference type="GO" id="GO:0004843">
    <property type="term" value="F:cysteine-type deubiquitinase activity"/>
    <property type="evidence" value="ECO:0007669"/>
    <property type="project" value="TreeGrafter"/>
</dbReference>
<dbReference type="Gene3D" id="3.90.70.80">
    <property type="match status" value="1"/>
</dbReference>
<sequence>MSETEDQILSRHRKENRDLIATITGLKKQATKSKKKEVQKKCLELEQELKEKHESELKTPSDEDGVSNEKDNYGDEEEEEEEELTPEKLLAQLELEQKQKEADQKAQTQQGSQQKQQPKGPKRNRQKERLAKRAALVEEQKEQARQEASLQPNLKEIEQENIDQLCKIAKLKQYDIQPDGNCLFASISDQLKYRQGIEVSIKELRVKATDHIKSDPETFTPYLFDEATMSLKNIDEYCDTIANTAAWGSDLEILALAKEFNSPISIMMSGRSTLKIYEDGANEELKLVYYKHTYALGEHYNSLRDSDET</sequence>
<dbReference type="InterPro" id="IPR003323">
    <property type="entry name" value="OTU_dom"/>
</dbReference>
<accession>A0A9P8P2H5</accession>
<dbReference type="InterPro" id="IPR049771">
    <property type="entry name" value="OTU2-like_OTU"/>
</dbReference>